<dbReference type="Pfam" id="PF01436">
    <property type="entry name" value="NHL"/>
    <property type="match status" value="2"/>
</dbReference>
<evidence type="ECO:0000313" key="5">
    <source>
        <dbReference type="Proteomes" id="UP001642464"/>
    </source>
</evidence>
<keyword evidence="1" id="KW-0677">Repeat</keyword>
<accession>A0ABP0N072</accession>
<organism evidence="4 5">
    <name type="scientific">Durusdinium trenchii</name>
    <dbReference type="NCBI Taxonomy" id="1381693"/>
    <lineage>
        <taxon>Eukaryota</taxon>
        <taxon>Sar</taxon>
        <taxon>Alveolata</taxon>
        <taxon>Dinophyceae</taxon>
        <taxon>Suessiales</taxon>
        <taxon>Symbiodiniaceae</taxon>
        <taxon>Durusdinium</taxon>
    </lineage>
</organism>
<keyword evidence="4" id="KW-0808">Transferase</keyword>
<dbReference type="PROSITE" id="PS51125">
    <property type="entry name" value="NHL"/>
    <property type="match status" value="1"/>
</dbReference>
<evidence type="ECO:0000256" key="2">
    <source>
        <dbReference type="PROSITE-ProRule" id="PRU00504"/>
    </source>
</evidence>
<dbReference type="Proteomes" id="UP001642464">
    <property type="component" value="Unassembled WGS sequence"/>
</dbReference>
<dbReference type="InterPro" id="IPR050952">
    <property type="entry name" value="TRIM-NHL_E3_ligases"/>
</dbReference>
<dbReference type="GO" id="GO:0016301">
    <property type="term" value="F:kinase activity"/>
    <property type="evidence" value="ECO:0007669"/>
    <property type="project" value="UniProtKB-KW"/>
</dbReference>
<dbReference type="Gene3D" id="2.120.10.30">
    <property type="entry name" value="TolB, C-terminal domain"/>
    <property type="match status" value="2"/>
</dbReference>
<dbReference type="SUPFAM" id="SSF101898">
    <property type="entry name" value="NHL repeat"/>
    <property type="match status" value="1"/>
</dbReference>
<evidence type="ECO:0000256" key="3">
    <source>
        <dbReference type="SAM" id="MobiDB-lite"/>
    </source>
</evidence>
<dbReference type="PANTHER" id="PTHR24104">
    <property type="entry name" value="E3 UBIQUITIN-PROTEIN LIGASE NHLRC1-RELATED"/>
    <property type="match status" value="1"/>
</dbReference>
<protein>
    <submittedName>
        <fullName evidence="4">Serine/threonine-protein kinase PknD</fullName>
    </submittedName>
</protein>
<keyword evidence="5" id="KW-1185">Reference proteome</keyword>
<keyword evidence="4" id="KW-0418">Kinase</keyword>
<comment type="caution">
    <text evidence="4">The sequence shown here is derived from an EMBL/GenBank/DDBJ whole genome shotgun (WGS) entry which is preliminary data.</text>
</comment>
<evidence type="ECO:0000256" key="1">
    <source>
        <dbReference type="ARBA" id="ARBA00022737"/>
    </source>
</evidence>
<dbReference type="Gene3D" id="2.40.10.500">
    <property type="match status" value="1"/>
</dbReference>
<name>A0ABP0N072_9DINO</name>
<dbReference type="CDD" id="cd05819">
    <property type="entry name" value="NHL"/>
    <property type="match status" value="1"/>
</dbReference>
<dbReference type="EMBL" id="CAXAMM010025469">
    <property type="protein sequence ID" value="CAK9057014.1"/>
    <property type="molecule type" value="Genomic_DNA"/>
</dbReference>
<sequence length="385" mass="40811">MDPLMEEQSSDPSETRSARRLAGGVVKKTVFPIEVLAGGNRQGADLRQLWQPYGVARDTSTGETYVADMMNHRIQRWTDGGSPETVFGGTFGGGLDQLKYPRGLALLSGSLYIADSGNHRVLRWDVSGGSSAVVVAGEWGVLYDRQNQVRANDASCCRGGSGVNQLRDPHGVFVDGSGDIYVADTGNDRVQKVSSGVATTFAGNGMASPGTNALLTKPEGVFASSSDVYVSDTGQHRVVKYALAGGDGTVVAGGNGVGGALDQLSSPSGLFVDENAEELGVPIINVYVVDTDNHRVMRVRDDTQAATLVAGGCLENPDYIVPCIQGGLHDPLRPWPDNDAELNPSSDNPPVYHFFGPSGLHVYLGTTVNITVADTLNHRVLMWFS</sequence>
<feature type="region of interest" description="Disordered" evidence="3">
    <location>
        <begin position="1"/>
        <end position="21"/>
    </location>
</feature>
<proteinExistence type="predicted"/>
<feature type="repeat" description="NHL" evidence="2">
    <location>
        <begin position="165"/>
        <end position="196"/>
    </location>
</feature>
<dbReference type="InterPro" id="IPR011042">
    <property type="entry name" value="6-blade_b-propeller_TolB-like"/>
</dbReference>
<reference evidence="4 5" key="1">
    <citation type="submission" date="2024-02" db="EMBL/GenBank/DDBJ databases">
        <authorList>
            <person name="Chen Y."/>
            <person name="Shah S."/>
            <person name="Dougan E. K."/>
            <person name="Thang M."/>
            <person name="Chan C."/>
        </authorList>
    </citation>
    <scope>NUCLEOTIDE SEQUENCE [LARGE SCALE GENOMIC DNA]</scope>
</reference>
<gene>
    <name evidence="4" type="ORF">SCF082_LOCUS30655</name>
</gene>
<dbReference type="InterPro" id="IPR001258">
    <property type="entry name" value="NHL_repeat"/>
</dbReference>
<evidence type="ECO:0000313" key="4">
    <source>
        <dbReference type="EMBL" id="CAK9057014.1"/>
    </source>
</evidence>
<dbReference type="PANTHER" id="PTHR24104:SF25">
    <property type="entry name" value="PROTEIN LIN-41"/>
    <property type="match status" value="1"/>
</dbReference>